<evidence type="ECO:0008006" key="5">
    <source>
        <dbReference type="Google" id="ProtNLM"/>
    </source>
</evidence>
<sequence>MRFLRLLFVLTLFTLLNTVSFAHGSSSVSDYGCRIGDAVYTQYLGSTNFWGTTYKVYNRNGQVYAIDYSPGEQCNYIESNDIYDQGSQCWVNNYVNPTNNQSGASYGTYVHYTVDLCNVSLPLDDYVWVLLLLVGGVGAYVISTRRITTTI</sequence>
<dbReference type="RefSeq" id="WP_182921005.1">
    <property type="nucleotide sequence ID" value="NZ_WNXD01000001.1"/>
</dbReference>
<evidence type="ECO:0000313" key="3">
    <source>
        <dbReference type="EMBL" id="MBB2144313.1"/>
    </source>
</evidence>
<keyword evidence="2" id="KW-0732">Signal</keyword>
<reference evidence="3" key="1">
    <citation type="submission" date="2019-11" db="EMBL/GenBank/DDBJ databases">
        <title>Description of Pedobacter sp. LMG 31464T.</title>
        <authorList>
            <person name="Carlier A."/>
            <person name="Qi S."/>
            <person name="Vandamme P."/>
        </authorList>
    </citation>
    <scope>NUCLEOTIDE SEQUENCE</scope>
    <source>
        <strain evidence="3">LMG 31464</strain>
    </source>
</reference>
<keyword evidence="4" id="KW-1185">Reference proteome</keyword>
<gene>
    <name evidence="3" type="ORF">GM921_02340</name>
</gene>
<evidence type="ECO:0000313" key="4">
    <source>
        <dbReference type="Proteomes" id="UP000601055"/>
    </source>
</evidence>
<dbReference type="Proteomes" id="UP000601055">
    <property type="component" value="Unassembled WGS sequence"/>
</dbReference>
<evidence type="ECO:0000256" key="1">
    <source>
        <dbReference type="SAM" id="Phobius"/>
    </source>
</evidence>
<organism evidence="3 4">
    <name type="scientific">Pedobacter planticolens</name>
    <dbReference type="NCBI Taxonomy" id="2679964"/>
    <lineage>
        <taxon>Bacteria</taxon>
        <taxon>Pseudomonadati</taxon>
        <taxon>Bacteroidota</taxon>
        <taxon>Sphingobacteriia</taxon>
        <taxon>Sphingobacteriales</taxon>
        <taxon>Sphingobacteriaceae</taxon>
        <taxon>Pedobacter</taxon>
    </lineage>
</organism>
<dbReference type="EMBL" id="WNXD01000001">
    <property type="protein sequence ID" value="MBB2144313.1"/>
    <property type="molecule type" value="Genomic_DNA"/>
</dbReference>
<keyword evidence="1" id="KW-1133">Transmembrane helix</keyword>
<keyword evidence="1" id="KW-0472">Membrane</keyword>
<evidence type="ECO:0000256" key="2">
    <source>
        <dbReference type="SAM" id="SignalP"/>
    </source>
</evidence>
<feature type="signal peptide" evidence="2">
    <location>
        <begin position="1"/>
        <end position="22"/>
    </location>
</feature>
<name>A0A923IU25_9SPHI</name>
<dbReference type="AlphaFoldDB" id="A0A923IU25"/>
<feature type="chain" id="PRO_5037232360" description="Secreted protein" evidence="2">
    <location>
        <begin position="23"/>
        <end position="151"/>
    </location>
</feature>
<feature type="transmembrane region" description="Helical" evidence="1">
    <location>
        <begin position="126"/>
        <end position="143"/>
    </location>
</feature>
<proteinExistence type="predicted"/>
<protein>
    <recommendedName>
        <fullName evidence="5">Secreted protein</fullName>
    </recommendedName>
</protein>
<keyword evidence="1" id="KW-0812">Transmembrane</keyword>
<accession>A0A923IU25</accession>
<comment type="caution">
    <text evidence="3">The sequence shown here is derived from an EMBL/GenBank/DDBJ whole genome shotgun (WGS) entry which is preliminary data.</text>
</comment>